<evidence type="ECO:0000256" key="1">
    <source>
        <dbReference type="SAM" id="MobiDB-lite"/>
    </source>
</evidence>
<evidence type="ECO:0000313" key="3">
    <source>
        <dbReference type="Proteomes" id="UP001305647"/>
    </source>
</evidence>
<protein>
    <submittedName>
        <fullName evidence="2">Uncharacterized protein</fullName>
    </submittedName>
</protein>
<dbReference type="EMBL" id="MU863629">
    <property type="protein sequence ID" value="KAK4103300.1"/>
    <property type="molecule type" value="Genomic_DNA"/>
</dbReference>
<keyword evidence="3" id="KW-1185">Reference proteome</keyword>
<evidence type="ECO:0000313" key="2">
    <source>
        <dbReference type="EMBL" id="KAK4103300.1"/>
    </source>
</evidence>
<feature type="compositionally biased region" description="Low complexity" evidence="1">
    <location>
        <begin position="227"/>
        <end position="245"/>
    </location>
</feature>
<reference evidence="2" key="1">
    <citation type="journal article" date="2023" name="Mol. Phylogenet. Evol.">
        <title>Genome-scale phylogeny and comparative genomics of the fungal order Sordariales.</title>
        <authorList>
            <person name="Hensen N."/>
            <person name="Bonometti L."/>
            <person name="Westerberg I."/>
            <person name="Brannstrom I.O."/>
            <person name="Guillou S."/>
            <person name="Cros-Aarteil S."/>
            <person name="Calhoun S."/>
            <person name="Haridas S."/>
            <person name="Kuo A."/>
            <person name="Mondo S."/>
            <person name="Pangilinan J."/>
            <person name="Riley R."/>
            <person name="LaButti K."/>
            <person name="Andreopoulos B."/>
            <person name="Lipzen A."/>
            <person name="Chen C."/>
            <person name="Yan M."/>
            <person name="Daum C."/>
            <person name="Ng V."/>
            <person name="Clum A."/>
            <person name="Steindorff A."/>
            <person name="Ohm R.A."/>
            <person name="Martin F."/>
            <person name="Silar P."/>
            <person name="Natvig D.O."/>
            <person name="Lalanne C."/>
            <person name="Gautier V."/>
            <person name="Ament-Velasquez S.L."/>
            <person name="Kruys A."/>
            <person name="Hutchinson M.I."/>
            <person name="Powell A.J."/>
            <person name="Barry K."/>
            <person name="Miller A.N."/>
            <person name="Grigoriev I.V."/>
            <person name="Debuchy R."/>
            <person name="Gladieux P."/>
            <person name="Hiltunen Thoren M."/>
            <person name="Johannesson H."/>
        </authorList>
    </citation>
    <scope>NUCLEOTIDE SEQUENCE</scope>
    <source>
        <strain evidence="2">CBS 757.83</strain>
    </source>
</reference>
<proteinExistence type="predicted"/>
<feature type="region of interest" description="Disordered" evidence="1">
    <location>
        <begin position="192"/>
        <end position="258"/>
    </location>
</feature>
<gene>
    <name evidence="2" type="ORF">N658DRAFT_550016</name>
</gene>
<dbReference type="AlphaFoldDB" id="A0AAN6T324"/>
<dbReference type="Proteomes" id="UP001305647">
    <property type="component" value="Unassembled WGS sequence"/>
</dbReference>
<accession>A0AAN6T324</accession>
<sequence>MEGDIAFLRHASTFSDAEKASLINRSAGKKGHLPVGATGHPIIVLQYGGDKALVTTVSSYAWDQRRLAPWNQQGHQRKARDDFRAFSGSERPNHVRDWLRLRPGQQFPKPEASWVYAQCAYVVPLSVIGRFDKVKGSVLRMTDESLRDLFAHMEASCPTWSDCQSRFSPAASASTSAPAFAPAPVAAASAFALQPTPPPRPRFQGPPPSSTWSHQPRNPWDSNWRKPPSLLAAPTAPTIATASPAKVDSRPPASGLSW</sequence>
<comment type="caution">
    <text evidence="2">The sequence shown here is derived from an EMBL/GenBank/DDBJ whole genome shotgun (WGS) entry which is preliminary data.</text>
</comment>
<reference evidence="2" key="2">
    <citation type="submission" date="2023-05" db="EMBL/GenBank/DDBJ databases">
        <authorList>
            <consortium name="Lawrence Berkeley National Laboratory"/>
            <person name="Steindorff A."/>
            <person name="Hensen N."/>
            <person name="Bonometti L."/>
            <person name="Westerberg I."/>
            <person name="Brannstrom I.O."/>
            <person name="Guillou S."/>
            <person name="Cros-Aarteil S."/>
            <person name="Calhoun S."/>
            <person name="Haridas S."/>
            <person name="Kuo A."/>
            <person name="Mondo S."/>
            <person name="Pangilinan J."/>
            <person name="Riley R."/>
            <person name="Labutti K."/>
            <person name="Andreopoulos B."/>
            <person name="Lipzen A."/>
            <person name="Chen C."/>
            <person name="Yanf M."/>
            <person name="Daum C."/>
            <person name="Ng V."/>
            <person name="Clum A."/>
            <person name="Ohm R."/>
            <person name="Martin F."/>
            <person name="Silar P."/>
            <person name="Natvig D."/>
            <person name="Lalanne C."/>
            <person name="Gautier V."/>
            <person name="Ament-Velasquez S.L."/>
            <person name="Kruys A."/>
            <person name="Hutchinson M.I."/>
            <person name="Powell A.J."/>
            <person name="Barry K."/>
            <person name="Miller A.N."/>
            <person name="Grigoriev I.V."/>
            <person name="Debuchy R."/>
            <person name="Gladieux P."/>
            <person name="Thoren M.H."/>
            <person name="Johannesson H."/>
        </authorList>
    </citation>
    <scope>NUCLEOTIDE SEQUENCE</scope>
    <source>
        <strain evidence="2">CBS 757.83</strain>
    </source>
</reference>
<name>A0AAN6T324_9PEZI</name>
<organism evidence="2 3">
    <name type="scientific">Parathielavia hyrcaniae</name>
    <dbReference type="NCBI Taxonomy" id="113614"/>
    <lineage>
        <taxon>Eukaryota</taxon>
        <taxon>Fungi</taxon>
        <taxon>Dikarya</taxon>
        <taxon>Ascomycota</taxon>
        <taxon>Pezizomycotina</taxon>
        <taxon>Sordariomycetes</taxon>
        <taxon>Sordariomycetidae</taxon>
        <taxon>Sordariales</taxon>
        <taxon>Chaetomiaceae</taxon>
        <taxon>Parathielavia</taxon>
    </lineage>
</organism>
<feature type="compositionally biased region" description="Pro residues" evidence="1">
    <location>
        <begin position="195"/>
        <end position="209"/>
    </location>
</feature>